<dbReference type="EMBL" id="SHMG01000006">
    <property type="protein sequence ID" value="TAA41481.1"/>
    <property type="molecule type" value="Genomic_DNA"/>
</dbReference>
<gene>
    <name evidence="4" type="ORF">EA655_11075</name>
</gene>
<evidence type="ECO:0000313" key="4">
    <source>
        <dbReference type="EMBL" id="TAA41481.1"/>
    </source>
</evidence>
<protein>
    <recommendedName>
        <fullName evidence="6">Nucleoid-associated protein</fullName>
    </recommendedName>
</protein>
<organism evidence="4 5">
    <name type="scientific">Pseudoxanthomonas winnipegensis</name>
    <dbReference type="NCBI Taxonomy" id="2480810"/>
    <lineage>
        <taxon>Bacteria</taxon>
        <taxon>Pseudomonadati</taxon>
        <taxon>Pseudomonadota</taxon>
        <taxon>Gammaproteobacteria</taxon>
        <taxon>Lysobacterales</taxon>
        <taxon>Lysobacteraceae</taxon>
        <taxon>Pseudoxanthomonas</taxon>
    </lineage>
</organism>
<name>A0A4Q8M306_9GAMM</name>
<evidence type="ECO:0000256" key="3">
    <source>
        <dbReference type="ARBA" id="ARBA00022490"/>
    </source>
</evidence>
<accession>A0A4Q8M306</accession>
<sequence length="359" mass="40047">MKRTTLRIGFEQLNPLPRNGGVMEILNAVAHKVNKERGVKGASLAEAKAELARTDELNSLMLTLLDSYNNRSSRFAGSFEDDEDNYRFSVHLRDHLDGKTNFIEFSIHAGRRLVVSMNDVVFAGGGYMLLLRYTHQQRDMLMVAKLNPQSGAIFSDSLDKVVRAPYLNLDRLQVAARIDLAAWLAGGERYLSFVLKKNKDDGPSDYFQDFVGCKVDQDSKVESKKLVLVVKDFASSLVDAGAMPAGDVPDLQRRAFDYIEGLRKSDSPRLDDFEGLANAVWPDEPTAFVHFLNGHESAPSAGFLPDATSIKALSDINYKSKELSLKMTYSFKQDHVHLEGTTVVIKQAPEKLIQELNES</sequence>
<dbReference type="Proteomes" id="UP000294164">
    <property type="component" value="Unassembled WGS sequence"/>
</dbReference>
<proteinExistence type="inferred from homology"/>
<evidence type="ECO:0000256" key="1">
    <source>
        <dbReference type="ARBA" id="ARBA00004453"/>
    </source>
</evidence>
<dbReference type="PANTHER" id="PTHR38772:SF1">
    <property type="entry name" value="NUCLEOID-ASSOCIATED PROTEIN YEJK"/>
    <property type="match status" value="1"/>
</dbReference>
<evidence type="ECO:0008006" key="6">
    <source>
        <dbReference type="Google" id="ProtNLM"/>
    </source>
</evidence>
<reference evidence="4 5" key="1">
    <citation type="submission" date="2019-02" db="EMBL/GenBank/DDBJ databases">
        <title>WGS of Pseudoxanthomonas species novum from clinical isolates.</title>
        <authorList>
            <person name="Bernier A.-M."/>
            <person name="Bernard K."/>
            <person name="Vachon A."/>
        </authorList>
    </citation>
    <scope>NUCLEOTIDE SEQUENCE [LARGE SCALE GENOMIC DNA]</scope>
    <source>
        <strain evidence="4 5">NML130969</strain>
    </source>
</reference>
<dbReference type="GO" id="GO:0043590">
    <property type="term" value="C:bacterial nucleoid"/>
    <property type="evidence" value="ECO:0007669"/>
    <property type="project" value="TreeGrafter"/>
</dbReference>
<keyword evidence="3" id="KW-0963">Cytoplasm</keyword>
<dbReference type="GO" id="GO:0003727">
    <property type="term" value="F:single-stranded RNA binding"/>
    <property type="evidence" value="ECO:0007669"/>
    <property type="project" value="TreeGrafter"/>
</dbReference>
<dbReference type="OrthoDB" id="9131762at2"/>
<dbReference type="GO" id="GO:0003690">
    <property type="term" value="F:double-stranded DNA binding"/>
    <property type="evidence" value="ECO:0007669"/>
    <property type="project" value="TreeGrafter"/>
</dbReference>
<dbReference type="PANTHER" id="PTHR38772">
    <property type="match status" value="1"/>
</dbReference>
<evidence type="ECO:0000313" key="5">
    <source>
        <dbReference type="Proteomes" id="UP000294164"/>
    </source>
</evidence>
<comment type="caution">
    <text evidence="4">The sequence shown here is derived from an EMBL/GenBank/DDBJ whole genome shotgun (WGS) entry which is preliminary data.</text>
</comment>
<dbReference type="Pfam" id="PF04245">
    <property type="entry name" value="NA37"/>
    <property type="match status" value="1"/>
</dbReference>
<comment type="subcellular location">
    <subcellularLocation>
        <location evidence="1">Cytoplasm</location>
        <location evidence="1">Nucleoid</location>
    </subcellularLocation>
</comment>
<dbReference type="InterPro" id="IPR007358">
    <property type="entry name" value="Nucleoid_associated_NdpA"/>
</dbReference>
<evidence type="ECO:0000256" key="2">
    <source>
        <dbReference type="ARBA" id="ARBA00009035"/>
    </source>
</evidence>
<comment type="similarity">
    <text evidence="2">Belongs to the YejK family.</text>
</comment>
<dbReference type="AlphaFoldDB" id="A0A4Q8M306"/>